<evidence type="ECO:0000256" key="1">
    <source>
        <dbReference type="SAM" id="Coils"/>
    </source>
</evidence>
<dbReference type="Proteomes" id="UP000249458">
    <property type="component" value="Unassembled WGS sequence"/>
</dbReference>
<dbReference type="EMBL" id="MVJN01000005">
    <property type="protein sequence ID" value="RAP36735.1"/>
    <property type="molecule type" value="Genomic_DNA"/>
</dbReference>
<organism evidence="2 3">
    <name type="scientific">Legionella quinlivanii</name>
    <dbReference type="NCBI Taxonomy" id="45073"/>
    <lineage>
        <taxon>Bacteria</taxon>
        <taxon>Pseudomonadati</taxon>
        <taxon>Pseudomonadota</taxon>
        <taxon>Gammaproteobacteria</taxon>
        <taxon>Legionellales</taxon>
        <taxon>Legionellaceae</taxon>
        <taxon>Legionella</taxon>
    </lineage>
</organism>
<dbReference type="RefSeq" id="WP_112219460.1">
    <property type="nucleotide sequence ID" value="NZ_MVJN01000005.1"/>
</dbReference>
<accession>A0A364LJR3</accession>
<evidence type="ECO:0000313" key="2">
    <source>
        <dbReference type="EMBL" id="RAP36735.1"/>
    </source>
</evidence>
<protein>
    <submittedName>
        <fullName evidence="2">Uncharacterized protein</fullName>
    </submittedName>
</protein>
<dbReference type="AlphaFoldDB" id="A0A364LJR3"/>
<evidence type="ECO:0000313" key="3">
    <source>
        <dbReference type="Proteomes" id="UP000249458"/>
    </source>
</evidence>
<sequence>MHSFWKSRFGEKADVELFIVNNVPCTRENCTSLVKKLARANDRVELAKKKIVKEAANSTGKFTFSLNLSSNLINKALNSQHYPELIRLTIEALDSGLSAELDYGNHFEQFNSHIKAFYDFSLSHQLEKDCVLFDEIKTFVVAYCCLQADNLVFTLSRAISMESAVYFQQDAERCFPQLGSARSFNKEVSNLEDASEFADFLLEEIPLWKKAIRKNTLLMPDAANNALTIADDMEQLAKKYSVIFSEQMMKEKSIMKA</sequence>
<gene>
    <name evidence="2" type="ORF">B1207_08015</name>
</gene>
<proteinExistence type="predicted"/>
<feature type="coiled-coil region" evidence="1">
    <location>
        <begin position="30"/>
        <end position="57"/>
    </location>
</feature>
<name>A0A364LJR3_9GAMM</name>
<keyword evidence="1" id="KW-0175">Coiled coil</keyword>
<reference evidence="2 3" key="1">
    <citation type="submission" date="2017-02" db="EMBL/GenBank/DDBJ databases">
        <title>Legionella quilivanii strain from human: case report and whole genome sequencing analysis.</title>
        <authorList>
            <person name="Lalancette C."/>
            <person name="Leduc J.-M."/>
            <person name="Levesque S."/>
            <person name="Fournier E."/>
            <person name="Saoud J."/>
            <person name="Faucher S.P."/>
            <person name="Bernard K."/>
            <person name="Martineau C."/>
            <person name="Longtin J."/>
        </authorList>
    </citation>
    <scope>NUCLEOTIDE SEQUENCE [LARGE SCALE GENOMIC DNA]</scope>
    <source>
        <strain evidence="2 3">ID143958</strain>
    </source>
</reference>
<comment type="caution">
    <text evidence="2">The sequence shown here is derived from an EMBL/GenBank/DDBJ whole genome shotgun (WGS) entry which is preliminary data.</text>
</comment>